<dbReference type="Pfam" id="PF00639">
    <property type="entry name" value="Rotamase"/>
    <property type="match status" value="1"/>
</dbReference>
<accession>Q8CXP4</accession>
<comment type="catalytic activity">
    <reaction evidence="1">
        <text>[protein]-peptidylproline (omega=180) = [protein]-peptidylproline (omega=0)</text>
        <dbReference type="Rhea" id="RHEA:16237"/>
        <dbReference type="Rhea" id="RHEA-COMP:10747"/>
        <dbReference type="Rhea" id="RHEA-COMP:10748"/>
        <dbReference type="ChEBI" id="CHEBI:83833"/>
        <dbReference type="ChEBI" id="CHEBI:83834"/>
        <dbReference type="EC" id="5.2.1.8"/>
    </reaction>
</comment>
<evidence type="ECO:0000256" key="2">
    <source>
        <dbReference type="ARBA" id="ARBA00013194"/>
    </source>
</evidence>
<keyword evidence="3" id="KW-0732">Signal</keyword>
<sequence length="303" mass="35105">MSKKLLLGIVVVLLITNIATLLFVGDSNDSEVVSDGKGEKEINRNEAVATVAGEEISYDEWMTGLRNMQGQKHLKQMIDKEVVNTLAEQEGIEVSEKIIDREVSFLYTMQGILTEDDAVEEEERWREEIKYRYQLEQLLTKNIEIPEEELRSYYDTYGNQYDFSSSVKLSHILVEDMETAEQVYQELEDGASFRLLAREYSIDDETRQNGGYMGSIYTSSQFLLDSYETQAANMENHTYSEPFQAENGVAIMYLHRKLPAIKFTYDEVQPYVHSEVAMHEEGLTLEADQLWEEVDIEWIYENE</sequence>
<keyword evidence="4 6" id="KW-0697">Rotamase</keyword>
<dbReference type="RefSeq" id="WP_011064485.1">
    <property type="nucleotide sequence ID" value="NC_004193.1"/>
</dbReference>
<dbReference type="GO" id="GO:0003755">
    <property type="term" value="F:peptidyl-prolyl cis-trans isomerase activity"/>
    <property type="evidence" value="ECO:0007669"/>
    <property type="project" value="UniProtKB-KW"/>
</dbReference>
<evidence type="ECO:0000256" key="3">
    <source>
        <dbReference type="ARBA" id="ARBA00022729"/>
    </source>
</evidence>
<evidence type="ECO:0000313" key="9">
    <source>
        <dbReference type="Proteomes" id="UP000000822"/>
    </source>
</evidence>
<dbReference type="SUPFAM" id="SSF54534">
    <property type="entry name" value="FKBP-like"/>
    <property type="match status" value="1"/>
</dbReference>
<reference evidence="8 9" key="1">
    <citation type="journal article" date="2001" name="FEMS Microbiol. Lett.">
        <title>Oceanobacillus iheyensis gen. nov., sp. nov., a deep-sea extremely halotolerant and alkaliphilic species isolated from a depth of 1050 m on the Iheya Ridge.</title>
        <authorList>
            <person name="Lu J."/>
            <person name="Nogi Y."/>
            <person name="Takami H."/>
        </authorList>
    </citation>
    <scope>NUCLEOTIDE SEQUENCE [LARGE SCALE GENOMIC DNA]</scope>
    <source>
        <strain evidence="9">DSM 14371 / CIP 107618 / JCM 11309 / KCTC 3954 / HTE831</strain>
    </source>
</reference>
<keyword evidence="9" id="KW-1185">Reference proteome</keyword>
<dbReference type="PhylomeDB" id="Q8CXP4"/>
<dbReference type="OrthoDB" id="2677468at2"/>
<dbReference type="Gene3D" id="3.10.50.40">
    <property type="match status" value="1"/>
</dbReference>
<name>Q8CXP4_OCEIH</name>
<keyword evidence="5 6" id="KW-0413">Isomerase</keyword>
<dbReference type="eggNOG" id="COG0760">
    <property type="taxonomic scope" value="Bacteria"/>
</dbReference>
<protein>
    <recommendedName>
        <fullName evidence="2">peptidylprolyl isomerase</fullName>
        <ecNumber evidence="2">5.2.1.8</ecNumber>
    </recommendedName>
</protein>
<organism evidence="8 9">
    <name type="scientific">Oceanobacillus iheyensis (strain DSM 14371 / CIP 107618 / JCM 11309 / KCTC 3954 / HTE831)</name>
    <dbReference type="NCBI Taxonomy" id="221109"/>
    <lineage>
        <taxon>Bacteria</taxon>
        <taxon>Bacillati</taxon>
        <taxon>Bacillota</taxon>
        <taxon>Bacilli</taxon>
        <taxon>Bacillales</taxon>
        <taxon>Bacillaceae</taxon>
        <taxon>Oceanobacillus</taxon>
    </lineage>
</organism>
<dbReference type="Proteomes" id="UP000000822">
    <property type="component" value="Chromosome"/>
</dbReference>
<dbReference type="STRING" id="221109.gene:10732246"/>
<dbReference type="PROSITE" id="PS50198">
    <property type="entry name" value="PPIC_PPIASE_2"/>
    <property type="match status" value="1"/>
</dbReference>
<dbReference type="PANTHER" id="PTHR47245:SF1">
    <property type="entry name" value="FOLDASE PROTEIN PRSA"/>
    <property type="match status" value="1"/>
</dbReference>
<dbReference type="Gene3D" id="1.10.4030.10">
    <property type="entry name" value="Porin chaperone SurA, peptide-binding domain"/>
    <property type="match status" value="1"/>
</dbReference>
<dbReference type="AlphaFoldDB" id="Q8CXP4"/>
<dbReference type="InterPro" id="IPR050245">
    <property type="entry name" value="PrsA_foldase"/>
</dbReference>
<dbReference type="InterPro" id="IPR000297">
    <property type="entry name" value="PPIase_PpiC"/>
</dbReference>
<evidence type="ECO:0000256" key="5">
    <source>
        <dbReference type="ARBA" id="ARBA00023235"/>
    </source>
</evidence>
<dbReference type="InterPro" id="IPR046357">
    <property type="entry name" value="PPIase_dom_sf"/>
</dbReference>
<proteinExistence type="predicted"/>
<dbReference type="EMBL" id="BA000028">
    <property type="protein sequence ID" value="BAC12039.1"/>
    <property type="molecule type" value="Genomic_DNA"/>
</dbReference>
<reference evidence="8 9" key="2">
    <citation type="journal article" date="2002" name="Nucleic Acids Res.">
        <title>Genome sequence of Oceanobacillus iheyensis isolated from the Iheya Ridge and its unexpected adaptive capabilities to extreme environments.</title>
        <authorList>
            <person name="Takami H."/>
            <person name="Takaki Y."/>
            <person name="Uchiyama I."/>
        </authorList>
    </citation>
    <scope>NUCLEOTIDE SEQUENCE [LARGE SCALE GENOMIC DNA]</scope>
    <source>
        <strain evidence="9">DSM 14371 / CIP 107618 / JCM 11309 / KCTC 3954 / HTE831</strain>
    </source>
</reference>
<evidence type="ECO:0000256" key="4">
    <source>
        <dbReference type="ARBA" id="ARBA00023110"/>
    </source>
</evidence>
<gene>
    <name evidence="8" type="ordered locus">OB0083</name>
</gene>
<evidence type="ECO:0000256" key="6">
    <source>
        <dbReference type="PROSITE-ProRule" id="PRU00278"/>
    </source>
</evidence>
<evidence type="ECO:0000313" key="8">
    <source>
        <dbReference type="EMBL" id="BAC12039.1"/>
    </source>
</evidence>
<dbReference type="EC" id="5.2.1.8" evidence="2"/>
<dbReference type="KEGG" id="oih:OB0083"/>
<evidence type="ECO:0000259" key="7">
    <source>
        <dbReference type="PROSITE" id="PS50198"/>
    </source>
</evidence>
<dbReference type="PANTHER" id="PTHR47245">
    <property type="entry name" value="PEPTIDYLPROLYL ISOMERASE"/>
    <property type="match status" value="1"/>
</dbReference>
<dbReference type="HOGENOM" id="CLU_034646_10_1_9"/>
<evidence type="ECO:0000256" key="1">
    <source>
        <dbReference type="ARBA" id="ARBA00000971"/>
    </source>
</evidence>
<feature type="domain" description="PpiC" evidence="7">
    <location>
        <begin position="164"/>
        <end position="256"/>
    </location>
</feature>